<accession>D6U7U2</accession>
<protein>
    <submittedName>
        <fullName evidence="1">Uncharacterized protein</fullName>
    </submittedName>
</protein>
<dbReference type="Proteomes" id="UP000004508">
    <property type="component" value="Unassembled WGS sequence"/>
</dbReference>
<name>D6U7U2_KTERA</name>
<dbReference type="EMBL" id="ADVG01000005">
    <property type="protein sequence ID" value="EFH79953.1"/>
    <property type="molecule type" value="Genomic_DNA"/>
</dbReference>
<dbReference type="InParanoid" id="D6U7U2"/>
<evidence type="ECO:0000313" key="1">
    <source>
        <dbReference type="EMBL" id="EFH79953.1"/>
    </source>
</evidence>
<evidence type="ECO:0000313" key="2">
    <source>
        <dbReference type="Proteomes" id="UP000004508"/>
    </source>
</evidence>
<gene>
    <name evidence="1" type="ORF">Krac_0484</name>
</gene>
<reference evidence="1 2" key="1">
    <citation type="journal article" date="2011" name="Stand. Genomic Sci.">
        <title>Non-contiguous finished genome sequence and contextual data of the filamentous soil bacterium Ktedonobacter racemifer type strain (SOSP1-21).</title>
        <authorList>
            <person name="Chang Y.J."/>
            <person name="Land M."/>
            <person name="Hauser L."/>
            <person name="Chertkov O."/>
            <person name="Del Rio T.G."/>
            <person name="Nolan M."/>
            <person name="Copeland A."/>
            <person name="Tice H."/>
            <person name="Cheng J.F."/>
            <person name="Lucas S."/>
            <person name="Han C."/>
            <person name="Goodwin L."/>
            <person name="Pitluck S."/>
            <person name="Ivanova N."/>
            <person name="Ovchinikova G."/>
            <person name="Pati A."/>
            <person name="Chen A."/>
            <person name="Palaniappan K."/>
            <person name="Mavromatis K."/>
            <person name="Liolios K."/>
            <person name="Brettin T."/>
            <person name="Fiebig A."/>
            <person name="Rohde M."/>
            <person name="Abt B."/>
            <person name="Goker M."/>
            <person name="Detter J.C."/>
            <person name="Woyke T."/>
            <person name="Bristow J."/>
            <person name="Eisen J.A."/>
            <person name="Markowitz V."/>
            <person name="Hugenholtz P."/>
            <person name="Kyrpides N.C."/>
            <person name="Klenk H.P."/>
            <person name="Lapidus A."/>
        </authorList>
    </citation>
    <scope>NUCLEOTIDE SEQUENCE [LARGE SCALE GENOMIC DNA]</scope>
    <source>
        <strain evidence="2">DSM 44963</strain>
    </source>
</reference>
<keyword evidence="2" id="KW-1185">Reference proteome</keyword>
<organism evidence="1 2">
    <name type="scientific">Ktedonobacter racemifer DSM 44963</name>
    <dbReference type="NCBI Taxonomy" id="485913"/>
    <lineage>
        <taxon>Bacteria</taxon>
        <taxon>Bacillati</taxon>
        <taxon>Chloroflexota</taxon>
        <taxon>Ktedonobacteria</taxon>
        <taxon>Ktedonobacterales</taxon>
        <taxon>Ktedonobacteraceae</taxon>
        <taxon>Ktedonobacter</taxon>
    </lineage>
</organism>
<sequence>MNSGVTLVECPNCASTRTLEPRNGMLRFPSHAKRKTRTSNTEQQWAMVLDVLKQTAVVTPRQQADLGHARQRGYGADFTLVLMYKEFHLMLNSAV</sequence>
<comment type="caution">
    <text evidence="1">The sequence shown here is derived from an EMBL/GenBank/DDBJ whole genome shotgun (WGS) entry which is preliminary data.</text>
</comment>
<dbReference type="AlphaFoldDB" id="D6U7U2"/>
<proteinExistence type="predicted"/>